<feature type="transmembrane region" description="Helical" evidence="2">
    <location>
        <begin position="371"/>
        <end position="388"/>
    </location>
</feature>
<evidence type="ECO:0000313" key="4">
    <source>
        <dbReference type="RefSeq" id="XP_005090749.1"/>
    </source>
</evidence>
<evidence type="ECO:0000256" key="2">
    <source>
        <dbReference type="SAM" id="Phobius"/>
    </source>
</evidence>
<reference evidence="4" key="1">
    <citation type="submission" date="2025-08" db="UniProtKB">
        <authorList>
            <consortium name="RefSeq"/>
        </authorList>
    </citation>
    <scope>IDENTIFICATION</scope>
</reference>
<accession>A0ABM0JCT9</accession>
<gene>
    <name evidence="4" type="primary">LOC101853432</name>
</gene>
<dbReference type="RefSeq" id="XP_005090749.1">
    <property type="nucleotide sequence ID" value="XM_005090692.3"/>
</dbReference>
<name>A0ABM0JCT9_APLCA</name>
<feature type="transmembrane region" description="Helical" evidence="2">
    <location>
        <begin position="264"/>
        <end position="283"/>
    </location>
</feature>
<organism evidence="3 4">
    <name type="scientific">Aplysia californica</name>
    <name type="common">California sea hare</name>
    <dbReference type="NCBI Taxonomy" id="6500"/>
    <lineage>
        <taxon>Eukaryota</taxon>
        <taxon>Metazoa</taxon>
        <taxon>Spiralia</taxon>
        <taxon>Lophotrochozoa</taxon>
        <taxon>Mollusca</taxon>
        <taxon>Gastropoda</taxon>
        <taxon>Heterobranchia</taxon>
        <taxon>Euthyneura</taxon>
        <taxon>Tectipleura</taxon>
        <taxon>Aplysiida</taxon>
        <taxon>Aplysioidea</taxon>
        <taxon>Aplysiidae</taxon>
        <taxon>Aplysia</taxon>
    </lineage>
</organism>
<sequence length="426" mass="47916">MMTSDSQPQIVGCQSGVQEPVYQATPKTRFAHCYLRSRLGKSPLQSSSRPGRSPVQSGTSDRRTPDVVVKTSTRIFSNGKEENVISGNHYDVTSSSLCTPPPWRYTGVGSISTVASFVDDKVSPGLARLRMTPGAMREKQRQLIRKHNAIRKRSDQLQTGGGVSLWPNMKEMRLSKSEVVKLSLQAVALCIFTKLILQTLHGDSFQKLQNYTTLVQTFCTNNSILRTTNEEQLRTQVLLWHTGLLELTNQVQSYFNMPVTTSSYQLYIFSYLIGLGVLVYYLLDNILAKNKLTPSRIRKWTCLLIVIGTWTVVMAHGLLLAYSLEKQVVKCVQKYSDSLSHLVTVPIDLNIFHNVLLYWRARFLDNASHGLLLVLDVISVGDIIFYLQYYSVPIITVLVCPIVKLVSACWTVHGQGEYLCSKNVEK</sequence>
<keyword evidence="2" id="KW-0472">Membrane</keyword>
<proteinExistence type="predicted"/>
<keyword evidence="2" id="KW-0812">Transmembrane</keyword>
<feature type="transmembrane region" description="Helical" evidence="2">
    <location>
        <begin position="303"/>
        <end position="324"/>
    </location>
</feature>
<protein>
    <submittedName>
        <fullName evidence="4">Uncharacterized protein LOC101853432 isoform X1</fullName>
    </submittedName>
</protein>
<feature type="region of interest" description="Disordered" evidence="1">
    <location>
        <begin position="41"/>
        <end position="67"/>
    </location>
</feature>
<feature type="transmembrane region" description="Helical" evidence="2">
    <location>
        <begin position="179"/>
        <end position="197"/>
    </location>
</feature>
<feature type="transmembrane region" description="Helical" evidence="2">
    <location>
        <begin position="394"/>
        <end position="412"/>
    </location>
</feature>
<keyword evidence="3" id="KW-1185">Reference proteome</keyword>
<evidence type="ECO:0000313" key="3">
    <source>
        <dbReference type="Proteomes" id="UP000694888"/>
    </source>
</evidence>
<evidence type="ECO:0000256" key="1">
    <source>
        <dbReference type="SAM" id="MobiDB-lite"/>
    </source>
</evidence>
<feature type="compositionally biased region" description="Polar residues" evidence="1">
    <location>
        <begin position="43"/>
        <end position="59"/>
    </location>
</feature>
<dbReference type="GeneID" id="101853432"/>
<dbReference type="Proteomes" id="UP000694888">
    <property type="component" value="Unplaced"/>
</dbReference>
<keyword evidence="2" id="KW-1133">Transmembrane helix</keyword>
<feature type="transmembrane region" description="Helical" evidence="2">
    <location>
        <begin position="339"/>
        <end position="359"/>
    </location>
</feature>